<accession>A0A542E4D7</accession>
<name>A0A542E4D7_9MICO</name>
<evidence type="ECO:0000313" key="1">
    <source>
        <dbReference type="EMBL" id="TQJ10213.1"/>
    </source>
</evidence>
<dbReference type="EMBL" id="VFMN01000001">
    <property type="protein sequence ID" value="TQJ10213.1"/>
    <property type="molecule type" value="Genomic_DNA"/>
</dbReference>
<sequence>MSSLPLSVRAALWVTAAWHRHGVDDVEEALARAHPDLDHVEGDLARIALWRDFGESALLVALPRPGDVSGLPRCSPEVAGAAAAAGECVFVAGMGGLLVPELEAYGPAGDEGVLARWTAHDAQPVARHTLEMIDLGDVERQLSLAVAEGAEALERVEGRPWSAAPRESAERSLAASGWGLPPDLPPRAVRVMTTAARVALIADEGLALAAAGPTLDVHSSGHRETGLRRLAGAADHALAAAANVAVMAVAGWRPA</sequence>
<dbReference type="OrthoDB" id="5141834at2"/>
<comment type="caution">
    <text evidence="1">The sequence shown here is derived from an EMBL/GenBank/DDBJ whole genome shotgun (WGS) entry which is preliminary data.</text>
</comment>
<gene>
    <name evidence="1" type="ORF">FB458_3332</name>
</gene>
<dbReference type="AlphaFoldDB" id="A0A542E4D7"/>
<organism evidence="1 2">
    <name type="scientific">Lapillicoccus jejuensis</name>
    <dbReference type="NCBI Taxonomy" id="402171"/>
    <lineage>
        <taxon>Bacteria</taxon>
        <taxon>Bacillati</taxon>
        <taxon>Actinomycetota</taxon>
        <taxon>Actinomycetes</taxon>
        <taxon>Micrococcales</taxon>
        <taxon>Intrasporangiaceae</taxon>
        <taxon>Lapillicoccus</taxon>
    </lineage>
</organism>
<keyword evidence="2" id="KW-1185">Reference proteome</keyword>
<dbReference type="Proteomes" id="UP000317893">
    <property type="component" value="Unassembled WGS sequence"/>
</dbReference>
<reference evidence="1 2" key="1">
    <citation type="submission" date="2019-06" db="EMBL/GenBank/DDBJ databases">
        <title>Sequencing the genomes of 1000 actinobacteria strains.</title>
        <authorList>
            <person name="Klenk H.-P."/>
        </authorList>
    </citation>
    <scope>NUCLEOTIDE SEQUENCE [LARGE SCALE GENOMIC DNA]</scope>
    <source>
        <strain evidence="1 2">DSM 18607</strain>
    </source>
</reference>
<proteinExistence type="predicted"/>
<protein>
    <submittedName>
        <fullName evidence="1">Uncharacterized protein</fullName>
    </submittedName>
</protein>
<evidence type="ECO:0000313" key="2">
    <source>
        <dbReference type="Proteomes" id="UP000317893"/>
    </source>
</evidence>
<dbReference type="RefSeq" id="WP_141849473.1">
    <property type="nucleotide sequence ID" value="NZ_BAAAPR010000022.1"/>
</dbReference>